<evidence type="ECO:0000259" key="1">
    <source>
        <dbReference type="PROSITE" id="PS50011"/>
    </source>
</evidence>
<dbReference type="Proteomes" id="UP000006365">
    <property type="component" value="Chromosome"/>
</dbReference>
<keyword evidence="3" id="KW-1185">Reference proteome</keyword>
<sequence length="330" mass="38208">MAPHTTIAGLPEEVARNLREHRVTRSMRRPSRVYTDTTDFTSIDYGDVIAVEDRFFLVTSYTKEGRFGVDEQIKPWVPKAVDLVTMTNYILKLEFRETFDMRLGQFSVTCYRSPDKEARILELVQGRPHFMQGETLVDAAGNLVRVLVPVSGNRLDKIIHSDSSHRDYFFNELPRIFNQFLGCLEGIGFLHRHGFRHGDIRRDHIFVDRDTGLYYWIDFDYDFYLPEKPFALDLFELGNILIYLTARGDYHPREIMADPTMGNAVLRSLGPADFSLLSQNRVVNLQKLFPYIPDSLNNILLHFSTGADVFYESVEEILTDVRQALKQWPG</sequence>
<accession>A0A7U4DNJ9</accession>
<evidence type="ECO:0000313" key="3">
    <source>
        <dbReference type="Proteomes" id="UP000006365"/>
    </source>
</evidence>
<dbReference type="GO" id="GO:0004672">
    <property type="term" value="F:protein kinase activity"/>
    <property type="evidence" value="ECO:0007669"/>
    <property type="project" value="InterPro"/>
</dbReference>
<name>A0A7U4DNJ9_DESPD</name>
<protein>
    <recommendedName>
        <fullName evidence="1">Protein kinase domain-containing protein</fullName>
    </recommendedName>
</protein>
<dbReference type="AlphaFoldDB" id="A0A7U4DNJ9"/>
<organism evidence="2 3">
    <name type="scientific">Desulfobulbus propionicus (strain ATCC 33891 / DSM 2032 / VKM B-1956 / 1pr3)</name>
    <dbReference type="NCBI Taxonomy" id="577650"/>
    <lineage>
        <taxon>Bacteria</taxon>
        <taxon>Pseudomonadati</taxon>
        <taxon>Thermodesulfobacteriota</taxon>
        <taxon>Desulfobulbia</taxon>
        <taxon>Desulfobulbales</taxon>
        <taxon>Desulfobulbaceae</taxon>
        <taxon>Desulfobulbus</taxon>
    </lineage>
</organism>
<evidence type="ECO:0000313" key="2">
    <source>
        <dbReference type="EMBL" id="ADW17171.1"/>
    </source>
</evidence>
<dbReference type="SUPFAM" id="SSF56112">
    <property type="entry name" value="Protein kinase-like (PK-like)"/>
    <property type="match status" value="1"/>
</dbReference>
<proteinExistence type="predicted"/>
<gene>
    <name evidence="2" type="ordered locus">Despr_0997</name>
</gene>
<dbReference type="Gene3D" id="1.10.510.10">
    <property type="entry name" value="Transferase(Phosphotransferase) domain 1"/>
    <property type="match status" value="1"/>
</dbReference>
<dbReference type="InterPro" id="IPR000719">
    <property type="entry name" value="Prot_kinase_dom"/>
</dbReference>
<dbReference type="KEGG" id="dpr:Despr_0997"/>
<dbReference type="InterPro" id="IPR011009">
    <property type="entry name" value="Kinase-like_dom_sf"/>
</dbReference>
<dbReference type="PROSITE" id="PS50011">
    <property type="entry name" value="PROTEIN_KINASE_DOM"/>
    <property type="match status" value="1"/>
</dbReference>
<dbReference type="GO" id="GO:0005524">
    <property type="term" value="F:ATP binding"/>
    <property type="evidence" value="ECO:0007669"/>
    <property type="project" value="InterPro"/>
</dbReference>
<reference evidence="2 3" key="1">
    <citation type="journal article" date="2011" name="Stand. Genomic Sci.">
        <title>Complete genome sequence of Desulfobulbus propionicus type strain (1pr3).</title>
        <authorList>
            <person name="Pagani I."/>
            <person name="Lapidus A."/>
            <person name="Nolan M."/>
            <person name="Lucas S."/>
            <person name="Hammon N."/>
            <person name="Deshpande S."/>
            <person name="Cheng J.F."/>
            <person name="Chertkov O."/>
            <person name="Davenport K."/>
            <person name="Tapia R."/>
            <person name="Han C."/>
            <person name="Goodwin L."/>
            <person name="Pitluck S."/>
            <person name="Liolios K."/>
            <person name="Mavromatis K."/>
            <person name="Ivanova N."/>
            <person name="Mikhailova N."/>
            <person name="Pati A."/>
            <person name="Chen A."/>
            <person name="Palaniappan K."/>
            <person name="Land M."/>
            <person name="Hauser L."/>
            <person name="Chang Y.J."/>
            <person name="Jeffries C.D."/>
            <person name="Detter J.C."/>
            <person name="Brambilla E."/>
            <person name="Kannan K.P."/>
            <person name="Djao O.D."/>
            <person name="Rohde M."/>
            <person name="Pukall R."/>
            <person name="Spring S."/>
            <person name="Goker M."/>
            <person name="Sikorski J."/>
            <person name="Woyke T."/>
            <person name="Bristow J."/>
            <person name="Eisen J.A."/>
            <person name="Markowitz V."/>
            <person name="Hugenholtz P."/>
            <person name="Kyrpides N.C."/>
            <person name="Klenk H.P."/>
        </authorList>
    </citation>
    <scope>NUCLEOTIDE SEQUENCE [LARGE SCALE GENOMIC DNA]</scope>
    <source>
        <strain evidence="3">ATCC 33891 / DSM 2032 / 1pr3</strain>
    </source>
</reference>
<dbReference type="EMBL" id="CP002364">
    <property type="protein sequence ID" value="ADW17171.1"/>
    <property type="molecule type" value="Genomic_DNA"/>
</dbReference>
<feature type="domain" description="Protein kinase" evidence="1">
    <location>
        <begin position="56"/>
        <end position="330"/>
    </location>
</feature>